<feature type="compositionally biased region" description="Basic and acidic residues" evidence="1">
    <location>
        <begin position="9"/>
        <end position="20"/>
    </location>
</feature>
<dbReference type="EMBL" id="JACSQL010000014">
    <property type="protein sequence ID" value="MBD7970628.1"/>
    <property type="molecule type" value="Genomic_DNA"/>
</dbReference>
<accession>A0ABR8T4E8</accession>
<dbReference type="RefSeq" id="WP_191803906.1">
    <property type="nucleotide sequence ID" value="NZ_JACSQL010000014.1"/>
</dbReference>
<reference evidence="2 3" key="1">
    <citation type="submission" date="2020-08" db="EMBL/GenBank/DDBJ databases">
        <title>A Genomic Blueprint of the Chicken Gut Microbiome.</title>
        <authorList>
            <person name="Gilroy R."/>
            <person name="Ravi A."/>
            <person name="Getino M."/>
            <person name="Pursley I."/>
            <person name="Horton D.L."/>
            <person name="Alikhan N.-F."/>
            <person name="Baker D."/>
            <person name="Gharbi K."/>
            <person name="Hall N."/>
            <person name="Watson M."/>
            <person name="Adriaenssens E.M."/>
            <person name="Foster-Nyarko E."/>
            <person name="Jarju S."/>
            <person name="Secka A."/>
            <person name="Antonio M."/>
            <person name="Oren A."/>
            <person name="Chaudhuri R."/>
            <person name="La Ragione R.M."/>
            <person name="Hildebrand F."/>
            <person name="Pallen M.J."/>
        </authorList>
    </citation>
    <scope>NUCLEOTIDE SEQUENCE [LARGE SCALE GENOMIC DNA]</scope>
    <source>
        <strain evidence="2 3">Sa2BVA9</strain>
    </source>
</reference>
<feature type="region of interest" description="Disordered" evidence="1">
    <location>
        <begin position="1"/>
        <end position="20"/>
    </location>
</feature>
<proteinExistence type="predicted"/>
<evidence type="ECO:0000313" key="2">
    <source>
        <dbReference type="EMBL" id="MBD7970628.1"/>
    </source>
</evidence>
<name>A0ABR8T4E8_9BACL</name>
<gene>
    <name evidence="2" type="ORF">H9647_21425</name>
</gene>
<sequence>MYNADEELTDKQTKEAQAEDFYRKRTSDRYRDNVIQVMFESRLLAIVQPKTNKTKNLRKI</sequence>
<protein>
    <submittedName>
        <fullName evidence="2">Uncharacterized protein</fullName>
    </submittedName>
</protein>
<organism evidence="2 3">
    <name type="scientific">Paenibacillus gallinarum</name>
    <dbReference type="NCBI Taxonomy" id="2762232"/>
    <lineage>
        <taxon>Bacteria</taxon>
        <taxon>Bacillati</taxon>
        <taxon>Bacillota</taxon>
        <taxon>Bacilli</taxon>
        <taxon>Bacillales</taxon>
        <taxon>Paenibacillaceae</taxon>
        <taxon>Paenibacillus</taxon>
    </lineage>
</organism>
<keyword evidence="3" id="KW-1185">Reference proteome</keyword>
<comment type="caution">
    <text evidence="2">The sequence shown here is derived from an EMBL/GenBank/DDBJ whole genome shotgun (WGS) entry which is preliminary data.</text>
</comment>
<dbReference type="Proteomes" id="UP000608071">
    <property type="component" value="Unassembled WGS sequence"/>
</dbReference>
<evidence type="ECO:0000256" key="1">
    <source>
        <dbReference type="SAM" id="MobiDB-lite"/>
    </source>
</evidence>
<evidence type="ECO:0000313" key="3">
    <source>
        <dbReference type="Proteomes" id="UP000608071"/>
    </source>
</evidence>